<comment type="caution">
    <text evidence="2">The sequence shown here is derived from an EMBL/GenBank/DDBJ whole genome shotgun (WGS) entry which is preliminary data.</text>
</comment>
<dbReference type="AlphaFoldDB" id="D6U555"/>
<evidence type="ECO:0000313" key="3">
    <source>
        <dbReference type="Proteomes" id="UP000004508"/>
    </source>
</evidence>
<organism evidence="2 3">
    <name type="scientific">Ktedonobacter racemifer DSM 44963</name>
    <dbReference type="NCBI Taxonomy" id="485913"/>
    <lineage>
        <taxon>Bacteria</taxon>
        <taxon>Bacillati</taxon>
        <taxon>Chloroflexota</taxon>
        <taxon>Ktedonobacteria</taxon>
        <taxon>Ktedonobacterales</taxon>
        <taxon>Ktedonobacteraceae</taxon>
        <taxon>Ktedonobacter</taxon>
    </lineage>
</organism>
<keyword evidence="3" id="KW-1185">Reference proteome</keyword>
<gene>
    <name evidence="2" type="ORF">Krac_2371</name>
</gene>
<dbReference type="InParanoid" id="D6U555"/>
<feature type="domain" description="Helix-turn-helix" evidence="1">
    <location>
        <begin position="12"/>
        <end position="57"/>
    </location>
</feature>
<dbReference type="InterPro" id="IPR041657">
    <property type="entry name" value="HTH_17"/>
</dbReference>
<sequence length="64" mass="7198">MAVNQLDRIGEFMTLREAARVKGSTPNALYRWLCSKNIPHSKVGRAIVVRFSDIIAYTPRGHKG</sequence>
<dbReference type="EMBL" id="ADVG01000004">
    <property type="protein sequence ID" value="EFH81635.1"/>
    <property type="molecule type" value="Genomic_DNA"/>
</dbReference>
<dbReference type="Pfam" id="PF12728">
    <property type="entry name" value="HTH_17"/>
    <property type="match status" value="1"/>
</dbReference>
<evidence type="ECO:0000259" key="1">
    <source>
        <dbReference type="Pfam" id="PF12728"/>
    </source>
</evidence>
<name>D6U555_KTERA</name>
<reference evidence="2 3" key="1">
    <citation type="journal article" date="2011" name="Stand. Genomic Sci.">
        <title>Non-contiguous finished genome sequence and contextual data of the filamentous soil bacterium Ktedonobacter racemifer type strain (SOSP1-21).</title>
        <authorList>
            <person name="Chang Y.J."/>
            <person name="Land M."/>
            <person name="Hauser L."/>
            <person name="Chertkov O."/>
            <person name="Del Rio T.G."/>
            <person name="Nolan M."/>
            <person name="Copeland A."/>
            <person name="Tice H."/>
            <person name="Cheng J.F."/>
            <person name="Lucas S."/>
            <person name="Han C."/>
            <person name="Goodwin L."/>
            <person name="Pitluck S."/>
            <person name="Ivanova N."/>
            <person name="Ovchinikova G."/>
            <person name="Pati A."/>
            <person name="Chen A."/>
            <person name="Palaniappan K."/>
            <person name="Mavromatis K."/>
            <person name="Liolios K."/>
            <person name="Brettin T."/>
            <person name="Fiebig A."/>
            <person name="Rohde M."/>
            <person name="Abt B."/>
            <person name="Goker M."/>
            <person name="Detter J.C."/>
            <person name="Woyke T."/>
            <person name="Bristow J."/>
            <person name="Eisen J.A."/>
            <person name="Markowitz V."/>
            <person name="Hugenholtz P."/>
            <person name="Kyrpides N.C."/>
            <person name="Klenk H.P."/>
            <person name="Lapidus A."/>
        </authorList>
    </citation>
    <scope>NUCLEOTIDE SEQUENCE [LARGE SCALE GENOMIC DNA]</scope>
    <source>
        <strain evidence="3">DSM 44963</strain>
    </source>
</reference>
<evidence type="ECO:0000313" key="2">
    <source>
        <dbReference type="EMBL" id="EFH81635.1"/>
    </source>
</evidence>
<dbReference type="RefSeq" id="WP_007919133.1">
    <property type="nucleotide sequence ID" value="NZ_ADVG01000004.1"/>
</dbReference>
<dbReference type="Proteomes" id="UP000004508">
    <property type="component" value="Unassembled WGS sequence"/>
</dbReference>
<protein>
    <recommendedName>
        <fullName evidence="1">Helix-turn-helix domain-containing protein</fullName>
    </recommendedName>
</protein>
<proteinExistence type="predicted"/>
<accession>D6U555</accession>